<accession>A0A383ALM3</accession>
<feature type="transmembrane region" description="Helical" evidence="1">
    <location>
        <begin position="108"/>
        <end position="126"/>
    </location>
</feature>
<reference evidence="2" key="1">
    <citation type="submission" date="2018-05" db="EMBL/GenBank/DDBJ databases">
        <authorList>
            <person name="Lanie J.A."/>
            <person name="Ng W.-L."/>
            <person name="Kazmierczak K.M."/>
            <person name="Andrzejewski T.M."/>
            <person name="Davidsen T.M."/>
            <person name="Wayne K.J."/>
            <person name="Tettelin H."/>
            <person name="Glass J.I."/>
            <person name="Rusch D."/>
            <person name="Podicherti R."/>
            <person name="Tsui H.-C.T."/>
            <person name="Winkler M.E."/>
        </authorList>
    </citation>
    <scope>NUCLEOTIDE SEQUENCE</scope>
</reference>
<evidence type="ECO:0000313" key="2">
    <source>
        <dbReference type="EMBL" id="SVE08672.1"/>
    </source>
</evidence>
<dbReference type="InterPro" id="IPR001712">
    <property type="entry name" value="T3SS_FHIPEP"/>
</dbReference>
<gene>
    <name evidence="2" type="ORF">METZ01_LOCUS461526</name>
</gene>
<feature type="transmembrane region" description="Helical" evidence="1">
    <location>
        <begin position="132"/>
        <end position="149"/>
    </location>
</feature>
<dbReference type="SUPFAM" id="SSF103473">
    <property type="entry name" value="MFS general substrate transporter"/>
    <property type="match status" value="1"/>
</dbReference>
<feature type="non-terminal residue" evidence="2">
    <location>
        <position position="1"/>
    </location>
</feature>
<keyword evidence="1" id="KW-0812">Transmembrane</keyword>
<evidence type="ECO:0008006" key="3">
    <source>
        <dbReference type="Google" id="ProtNLM"/>
    </source>
</evidence>
<dbReference type="InterPro" id="IPR042194">
    <property type="entry name" value="FHIPEP_1"/>
</dbReference>
<keyword evidence="1" id="KW-0472">Membrane</keyword>
<dbReference type="InterPro" id="IPR036259">
    <property type="entry name" value="MFS_trans_sf"/>
</dbReference>
<dbReference type="GO" id="GO:0005886">
    <property type="term" value="C:plasma membrane"/>
    <property type="evidence" value="ECO:0007669"/>
    <property type="project" value="TreeGrafter"/>
</dbReference>
<feature type="non-terminal residue" evidence="2">
    <location>
        <position position="250"/>
    </location>
</feature>
<name>A0A383ALM3_9ZZZZ</name>
<dbReference type="PRINTS" id="PR00949">
    <property type="entry name" value="TYPE3IMAPROT"/>
</dbReference>
<sequence length="250" mass="27161">KRRDEISREADFYGSMDGASKFVRGDAVAGILIALINIIGGFAIGVLQRGLTLSEAAQTYTLLTVGDGLVTQIPALVTSVAAGLIVTRAASKNNLGRDINLQLTSRPQAGLIAGPMLIILGLIPGIPALPFLTIGFALTTLAFLVRFFNQRRETAEKKLQIEESKPEERPEDYLRVDLLEAEIGYQLVPLVDAKEGGDLIERIVQIRKVAAMEMGFIVPPVRVRDNIQLKPNEYQIKIKGDSVATGELQP</sequence>
<dbReference type="AlphaFoldDB" id="A0A383ALM3"/>
<organism evidence="2">
    <name type="scientific">marine metagenome</name>
    <dbReference type="NCBI Taxonomy" id="408172"/>
    <lineage>
        <taxon>unclassified sequences</taxon>
        <taxon>metagenomes</taxon>
        <taxon>ecological metagenomes</taxon>
    </lineage>
</organism>
<dbReference type="GO" id="GO:0044780">
    <property type="term" value="P:bacterial-type flagellum assembly"/>
    <property type="evidence" value="ECO:0007669"/>
    <property type="project" value="TreeGrafter"/>
</dbReference>
<keyword evidence="1" id="KW-1133">Transmembrane helix</keyword>
<feature type="transmembrane region" description="Helical" evidence="1">
    <location>
        <begin position="68"/>
        <end position="87"/>
    </location>
</feature>
<dbReference type="EMBL" id="UINC01193188">
    <property type="protein sequence ID" value="SVE08672.1"/>
    <property type="molecule type" value="Genomic_DNA"/>
</dbReference>
<evidence type="ECO:0000256" key="1">
    <source>
        <dbReference type="SAM" id="Phobius"/>
    </source>
</evidence>
<feature type="transmembrane region" description="Helical" evidence="1">
    <location>
        <begin position="27"/>
        <end position="48"/>
    </location>
</feature>
<dbReference type="PANTHER" id="PTHR30161">
    <property type="entry name" value="FLAGELLAR EXPORT PROTEIN, MEMBRANE FLHA SUBUNIT-RELATED"/>
    <property type="match status" value="1"/>
</dbReference>
<dbReference type="Gene3D" id="3.40.30.60">
    <property type="entry name" value="FHIPEP family, domain 1"/>
    <property type="match status" value="1"/>
</dbReference>
<protein>
    <recommendedName>
        <fullName evidence="3">EscV/YscV/HrcV family type III secretion system export apparatus protein</fullName>
    </recommendedName>
</protein>
<dbReference type="PANTHER" id="PTHR30161:SF1">
    <property type="entry name" value="FLAGELLAR BIOSYNTHESIS PROTEIN FLHA-RELATED"/>
    <property type="match status" value="1"/>
</dbReference>
<dbReference type="GO" id="GO:0009306">
    <property type="term" value="P:protein secretion"/>
    <property type="evidence" value="ECO:0007669"/>
    <property type="project" value="InterPro"/>
</dbReference>
<dbReference type="Pfam" id="PF00771">
    <property type="entry name" value="FHIPEP"/>
    <property type="match status" value="1"/>
</dbReference>
<proteinExistence type="predicted"/>